<feature type="compositionally biased region" description="Acidic residues" evidence="1">
    <location>
        <begin position="17"/>
        <end position="27"/>
    </location>
</feature>
<feature type="compositionally biased region" description="Low complexity" evidence="1">
    <location>
        <begin position="686"/>
        <end position="699"/>
    </location>
</feature>
<dbReference type="WBParaSite" id="HPBE_0000104601-mRNA-1">
    <property type="protein sequence ID" value="HPBE_0000104601-mRNA-1"/>
    <property type="gene ID" value="HPBE_0000104601"/>
</dbReference>
<feature type="compositionally biased region" description="Polar residues" evidence="1">
    <location>
        <begin position="325"/>
        <end position="335"/>
    </location>
</feature>
<accession>A0A3P7TH36</accession>
<feature type="compositionally biased region" description="Polar residues" evidence="1">
    <location>
        <begin position="125"/>
        <end position="147"/>
    </location>
</feature>
<feature type="compositionally biased region" description="Basic and acidic residues" evidence="1">
    <location>
        <begin position="352"/>
        <end position="368"/>
    </location>
</feature>
<feature type="compositionally biased region" description="Low complexity" evidence="1">
    <location>
        <begin position="577"/>
        <end position="594"/>
    </location>
</feature>
<feature type="compositionally biased region" description="Low complexity" evidence="1">
    <location>
        <begin position="628"/>
        <end position="645"/>
    </location>
</feature>
<feature type="compositionally biased region" description="Low complexity" evidence="1">
    <location>
        <begin position="51"/>
        <end position="67"/>
    </location>
</feature>
<dbReference type="Proteomes" id="UP000050761">
    <property type="component" value="Unassembled WGS sequence"/>
</dbReference>
<sequence>MDQKRKSLEISKSTAPSDDDADDENDESLSQRSAVSRRQKQRGSRRKSRRQSVADPSSAAASPRSSSQVMCTDSSTPIQQKSAPQTPERPAMQETAAAASTPRREPSPASECRSVADPITAAASPRSSSQVMCTDSSTPIQQKSAPQTPELLAMQETAAAASTPRREPSPASECQSVADPITAAASPRSSSQVMCTDSSTPIRQKSAPQTPERPAVQETAAAASTPRREPSSGEDSDSNSWADWTVSPFESPVKQKQGQGQDETVGDSLSCDKNPMPSQESICAAEETLQKPPTVPEISVQNLAEETEQECGTVQKPLDGKKSPLLSQESTASSEESLKETHTTPESPLQKSAEEVGRQGETLHKSLAGDRSPLPLEEIPGKSAIVKNPEQEPVEETEHQHDITAQKQTSLAGKRKRLQSQGSATPSKRIPKKPAIAPENPEEELAKKKEQQHSLTVPKQKSHAGKRKRLSSQRSATPSKETPKKAPIASENPEEELAEETEQHGGTAQTQKPPACKRKRLPPQECTTPSKEVPKRAPVAPENPEEELAEETEQHGGTAQTQKPLAGRRKRLPPQESATPSKKTPKKPSAAPENPAEELAEEKEQHGGTAQTQKPLAGKRKRLSSQGSATPSKKTPKKPSATPENPTEEPPLTKSPAGASRPPPSQPAALDVTHAPAQPSPPLLVQPPSTTTRHLQTTTRRLQTTTLRLQTTTRRLQTTTRRLQTTTRHLQTTTRRLQTAARRPQATSPALPGSFQFDE</sequence>
<gene>
    <name evidence="2" type="ORF">HPBE_LOCUS1047</name>
</gene>
<dbReference type="AlphaFoldDB" id="A0A183F4F4"/>
<evidence type="ECO:0000313" key="4">
    <source>
        <dbReference type="WBParaSite" id="HPBE_0000104601-mRNA-1"/>
    </source>
</evidence>
<reference evidence="2 3" key="1">
    <citation type="submission" date="2018-11" db="EMBL/GenBank/DDBJ databases">
        <authorList>
            <consortium name="Pathogen Informatics"/>
        </authorList>
    </citation>
    <scope>NUCLEOTIDE SEQUENCE [LARGE SCALE GENOMIC DNA]</scope>
</reference>
<reference evidence="4" key="2">
    <citation type="submission" date="2019-09" db="UniProtKB">
        <authorList>
            <consortium name="WormBaseParasite"/>
        </authorList>
    </citation>
    <scope>IDENTIFICATION</scope>
</reference>
<accession>A0A183F4F4</accession>
<organism evidence="3 4">
    <name type="scientific">Heligmosomoides polygyrus</name>
    <name type="common">Parasitic roundworm</name>
    <dbReference type="NCBI Taxonomy" id="6339"/>
    <lineage>
        <taxon>Eukaryota</taxon>
        <taxon>Metazoa</taxon>
        <taxon>Ecdysozoa</taxon>
        <taxon>Nematoda</taxon>
        <taxon>Chromadorea</taxon>
        <taxon>Rhabditida</taxon>
        <taxon>Rhabditina</taxon>
        <taxon>Rhabditomorpha</taxon>
        <taxon>Strongyloidea</taxon>
        <taxon>Heligmosomidae</taxon>
        <taxon>Heligmosomoides</taxon>
    </lineage>
</organism>
<feature type="compositionally biased region" description="Low complexity" evidence="1">
    <location>
        <begin position="714"/>
        <end position="739"/>
    </location>
</feature>
<feature type="region of interest" description="Disordered" evidence="1">
    <location>
        <begin position="714"/>
        <end position="759"/>
    </location>
</feature>
<evidence type="ECO:0000313" key="2">
    <source>
        <dbReference type="EMBL" id="VDO19429.1"/>
    </source>
</evidence>
<feature type="compositionally biased region" description="Basic residues" evidence="1">
    <location>
        <begin position="460"/>
        <end position="471"/>
    </location>
</feature>
<keyword evidence="3" id="KW-1185">Reference proteome</keyword>
<dbReference type="EMBL" id="UZAH01001003">
    <property type="protein sequence ID" value="VDO19429.1"/>
    <property type="molecule type" value="Genomic_DNA"/>
</dbReference>
<feature type="region of interest" description="Disordered" evidence="1">
    <location>
        <begin position="1"/>
        <end position="699"/>
    </location>
</feature>
<feature type="compositionally biased region" description="Basic residues" evidence="1">
    <location>
        <begin position="35"/>
        <end position="50"/>
    </location>
</feature>
<proteinExistence type="predicted"/>
<evidence type="ECO:0000313" key="3">
    <source>
        <dbReference type="Proteomes" id="UP000050761"/>
    </source>
</evidence>
<feature type="compositionally biased region" description="Polar residues" evidence="1">
    <location>
        <begin position="187"/>
        <end position="209"/>
    </location>
</feature>
<feature type="compositionally biased region" description="Polar residues" evidence="1">
    <location>
        <begin position="68"/>
        <end position="85"/>
    </location>
</feature>
<evidence type="ECO:0000256" key="1">
    <source>
        <dbReference type="SAM" id="MobiDB-lite"/>
    </source>
</evidence>
<name>A0A183F4F4_HELPZ</name>
<protein>
    <submittedName>
        <fullName evidence="4">BRCT domain-containing protein</fullName>
    </submittedName>
</protein>